<reference evidence="1" key="1">
    <citation type="submission" date="2023-05" db="EMBL/GenBank/DDBJ databases">
        <title>Nepenthes gracilis genome sequencing.</title>
        <authorList>
            <person name="Fukushima K."/>
        </authorList>
    </citation>
    <scope>NUCLEOTIDE SEQUENCE</scope>
    <source>
        <strain evidence="1">SING2019-196</strain>
    </source>
</reference>
<keyword evidence="2" id="KW-1185">Reference proteome</keyword>
<comment type="caution">
    <text evidence="1">The sequence shown here is derived from an EMBL/GenBank/DDBJ whole genome shotgun (WGS) entry which is preliminary data.</text>
</comment>
<accession>A0AAD3TB19</accession>
<dbReference type="EMBL" id="BSYO01000032">
    <property type="protein sequence ID" value="GMH26945.1"/>
    <property type="molecule type" value="Genomic_DNA"/>
</dbReference>
<proteinExistence type="predicted"/>
<gene>
    <name evidence="1" type="ORF">Nepgr_028788</name>
</gene>
<dbReference type="AlphaFoldDB" id="A0AAD3TB19"/>
<sequence>MPLLASSCSSYVAMGLAPSLRSSEMQSKKISTSSSQHYEGLKGIRCSRNSCGLGVPPELLSLGFAPFAGDIMLLNFISQACGHVVLLLNTTLPSGFPLHP</sequence>
<organism evidence="1 2">
    <name type="scientific">Nepenthes gracilis</name>
    <name type="common">Slender pitcher plant</name>
    <dbReference type="NCBI Taxonomy" id="150966"/>
    <lineage>
        <taxon>Eukaryota</taxon>
        <taxon>Viridiplantae</taxon>
        <taxon>Streptophyta</taxon>
        <taxon>Embryophyta</taxon>
        <taxon>Tracheophyta</taxon>
        <taxon>Spermatophyta</taxon>
        <taxon>Magnoliopsida</taxon>
        <taxon>eudicotyledons</taxon>
        <taxon>Gunneridae</taxon>
        <taxon>Pentapetalae</taxon>
        <taxon>Caryophyllales</taxon>
        <taxon>Nepenthaceae</taxon>
        <taxon>Nepenthes</taxon>
    </lineage>
</organism>
<evidence type="ECO:0000313" key="2">
    <source>
        <dbReference type="Proteomes" id="UP001279734"/>
    </source>
</evidence>
<dbReference type="Proteomes" id="UP001279734">
    <property type="component" value="Unassembled WGS sequence"/>
</dbReference>
<protein>
    <submittedName>
        <fullName evidence="1">Uncharacterized protein</fullName>
    </submittedName>
</protein>
<name>A0AAD3TB19_NEPGR</name>
<evidence type="ECO:0000313" key="1">
    <source>
        <dbReference type="EMBL" id="GMH26945.1"/>
    </source>
</evidence>